<organism evidence="1 2">
    <name type="scientific">Brevundimonas bullata</name>
    <dbReference type="NCBI Taxonomy" id="13160"/>
    <lineage>
        <taxon>Bacteria</taxon>
        <taxon>Pseudomonadati</taxon>
        <taxon>Pseudomonadota</taxon>
        <taxon>Alphaproteobacteria</taxon>
        <taxon>Caulobacterales</taxon>
        <taxon>Caulobacteraceae</taxon>
        <taxon>Brevundimonas</taxon>
    </lineage>
</organism>
<evidence type="ECO:0000313" key="1">
    <source>
        <dbReference type="EMBL" id="MBB4796548.1"/>
    </source>
</evidence>
<gene>
    <name evidence="1" type="ORF">HNP32_000262</name>
</gene>
<dbReference type="Proteomes" id="UP000539957">
    <property type="component" value="Unassembled WGS sequence"/>
</dbReference>
<comment type="caution">
    <text evidence="1">The sequence shown here is derived from an EMBL/GenBank/DDBJ whole genome shotgun (WGS) entry which is preliminary data.</text>
</comment>
<dbReference type="EMBL" id="JACHKY010000001">
    <property type="protein sequence ID" value="MBB4796548.1"/>
    <property type="molecule type" value="Genomic_DNA"/>
</dbReference>
<keyword evidence="2" id="KW-1185">Reference proteome</keyword>
<accession>A0A7W7N1Q5</accession>
<protein>
    <recommendedName>
        <fullName evidence="3">AAA+ ATPase domain-containing protein</fullName>
    </recommendedName>
</protein>
<reference evidence="1 2" key="1">
    <citation type="submission" date="2020-08" db="EMBL/GenBank/DDBJ databases">
        <title>Functional genomics of gut bacteria from endangered species of beetles.</title>
        <authorList>
            <person name="Carlos-Shanley C."/>
        </authorList>
    </citation>
    <scope>NUCLEOTIDE SEQUENCE [LARGE SCALE GENOMIC DNA]</scope>
    <source>
        <strain evidence="1 2">S00123</strain>
    </source>
</reference>
<name>A0A7W7N1Q5_9CAUL</name>
<proteinExistence type="predicted"/>
<dbReference type="InterPro" id="IPR008868">
    <property type="entry name" value="TniB"/>
</dbReference>
<evidence type="ECO:0008006" key="3">
    <source>
        <dbReference type="Google" id="ProtNLM"/>
    </source>
</evidence>
<evidence type="ECO:0000313" key="2">
    <source>
        <dbReference type="Proteomes" id="UP000539957"/>
    </source>
</evidence>
<dbReference type="Pfam" id="PF05621">
    <property type="entry name" value="TniB"/>
    <property type="match status" value="1"/>
</dbReference>
<dbReference type="AlphaFoldDB" id="A0A7W7N1Q5"/>
<sequence length="170" mass="18433">MLKVDLERTATLKKLLTSILDQFGDPHSTPGNELFLKRRVMAGVERFGTELLFVDEVQHLNYRSGPKNDVEDTLEGMLGADVVPTVFLGTQDAGALVGRNLQLNGRLLPPCDFEPLRARVKEDQRVFAGFAAKLEKAIVEQGVLGEASGLDAAGMLPAIFRVSKGVAGRS</sequence>